<evidence type="ECO:0000256" key="1">
    <source>
        <dbReference type="ARBA" id="ARBA00022908"/>
    </source>
</evidence>
<sequence>MKYYSIGEFAKLIGKTEQTLRNWDKNGTLKPHHVIESGYRYYSQEQLNHFFGFKNDNRQRKRKIIGYCRVSSNKQKDDLERQIENVKTYMIAKGYSFDIISDVGSGINYNKKGLNQLVELVTTSQVEKIVILYKDRLLRFGFELIENLCSQFNATIEIIDNTEKTEEQELVEDLIQIVTVFSCRLQGKRANKAKKMIKELLEDEKGN</sequence>
<reference evidence="7 8" key="1">
    <citation type="submission" date="2024-11" db="EMBL/GenBank/DDBJ databases">
        <authorList>
            <person name="Heng Y.C."/>
            <person name="Lim A.C.H."/>
            <person name="Lee J.K.Y."/>
            <person name="Kittelmann S."/>
        </authorList>
    </citation>
    <scope>NUCLEOTIDE SEQUENCE [LARGE SCALE GENOMIC DNA]</scope>
    <source>
        <strain evidence="7 8">WILCCON 0269</strain>
    </source>
</reference>
<dbReference type="PROSITE" id="PS00397">
    <property type="entry name" value="RECOMBINASES_1"/>
    <property type="match status" value="1"/>
</dbReference>
<evidence type="ECO:0000259" key="6">
    <source>
        <dbReference type="PROSITE" id="PS51736"/>
    </source>
</evidence>
<dbReference type="PROSITE" id="PS50937">
    <property type="entry name" value="HTH_MERR_2"/>
    <property type="match status" value="1"/>
</dbReference>
<dbReference type="RefSeq" id="WP_406793031.1">
    <property type="nucleotide sequence ID" value="NZ_JBJHZX010000023.1"/>
</dbReference>
<dbReference type="Pfam" id="PF00239">
    <property type="entry name" value="Resolvase"/>
    <property type="match status" value="1"/>
</dbReference>
<evidence type="ECO:0000256" key="2">
    <source>
        <dbReference type="ARBA" id="ARBA00023125"/>
    </source>
</evidence>
<dbReference type="SMART" id="SM00857">
    <property type="entry name" value="Resolvase"/>
    <property type="match status" value="1"/>
</dbReference>
<dbReference type="InterPro" id="IPR041718">
    <property type="entry name" value="IS607_transposase-like"/>
</dbReference>
<keyword evidence="2" id="KW-0238">DNA-binding</keyword>
<dbReference type="InterPro" id="IPR048046">
    <property type="entry name" value="Transpos_IS607"/>
</dbReference>
<keyword evidence="8" id="KW-1185">Reference proteome</keyword>
<dbReference type="InterPro" id="IPR009061">
    <property type="entry name" value="DNA-bd_dom_put_sf"/>
</dbReference>
<comment type="caution">
    <text evidence="7">The sequence shown here is derived from an EMBL/GenBank/DDBJ whole genome shotgun (WGS) entry which is preliminary data.</text>
</comment>
<evidence type="ECO:0000313" key="8">
    <source>
        <dbReference type="Proteomes" id="UP001623660"/>
    </source>
</evidence>
<evidence type="ECO:0000256" key="3">
    <source>
        <dbReference type="ARBA" id="ARBA00023172"/>
    </source>
</evidence>
<dbReference type="CDD" id="cd03769">
    <property type="entry name" value="SR_IS607_transposase_like"/>
    <property type="match status" value="1"/>
</dbReference>
<dbReference type="InterPro" id="IPR000551">
    <property type="entry name" value="MerR-type_HTH_dom"/>
</dbReference>
<evidence type="ECO:0000313" key="7">
    <source>
        <dbReference type="EMBL" id="MFL0196927.1"/>
    </source>
</evidence>
<keyword evidence="1" id="KW-0229">DNA integration</keyword>
<dbReference type="Pfam" id="PF13411">
    <property type="entry name" value="MerR_1"/>
    <property type="match status" value="1"/>
</dbReference>
<dbReference type="Gene3D" id="1.10.1660.10">
    <property type="match status" value="1"/>
</dbReference>
<feature type="active site" description="O-(5'-phospho-DNA)-serine intermediate" evidence="4">
    <location>
        <position position="71"/>
    </location>
</feature>
<dbReference type="InterPro" id="IPR051491">
    <property type="entry name" value="Recombinase/Transposase-rel"/>
</dbReference>
<evidence type="ECO:0000256" key="4">
    <source>
        <dbReference type="PROSITE-ProRule" id="PRU10137"/>
    </source>
</evidence>
<dbReference type="Gene3D" id="3.40.50.1390">
    <property type="entry name" value="Resolvase, N-terminal catalytic domain"/>
    <property type="match status" value="1"/>
</dbReference>
<feature type="domain" description="HTH merR-type" evidence="5">
    <location>
        <begin position="3"/>
        <end position="47"/>
    </location>
</feature>
<dbReference type="Gene3D" id="1.10.287.2170">
    <property type="match status" value="1"/>
</dbReference>
<protein>
    <submittedName>
        <fullName evidence="7">IS607 family transposase</fullName>
    </submittedName>
</protein>
<keyword evidence="3" id="KW-0233">DNA recombination</keyword>
<dbReference type="SUPFAM" id="SSF46955">
    <property type="entry name" value="Putative DNA-binding domain"/>
    <property type="match status" value="1"/>
</dbReference>
<dbReference type="SUPFAM" id="SSF53041">
    <property type="entry name" value="Resolvase-like"/>
    <property type="match status" value="1"/>
</dbReference>
<accession>A0ABW8SLL2</accession>
<dbReference type="PANTHER" id="PTHR36172">
    <property type="match status" value="1"/>
</dbReference>
<dbReference type="InterPro" id="IPR036162">
    <property type="entry name" value="Resolvase-like_N_sf"/>
</dbReference>
<name>A0ABW8SLL2_9CLOT</name>
<feature type="domain" description="Resolvase/invertase-type recombinase catalytic" evidence="6">
    <location>
        <begin position="63"/>
        <end position="207"/>
    </location>
</feature>
<proteinExistence type="predicted"/>
<dbReference type="EMBL" id="JBJHZX010000023">
    <property type="protein sequence ID" value="MFL0196927.1"/>
    <property type="molecule type" value="Genomic_DNA"/>
</dbReference>
<gene>
    <name evidence="7" type="ORF">ACJDU8_15360</name>
</gene>
<dbReference type="InterPro" id="IPR006119">
    <property type="entry name" value="Resolv_N"/>
</dbReference>
<dbReference type="NCBIfam" id="NF033518">
    <property type="entry name" value="transpos_IS607"/>
    <property type="match status" value="1"/>
</dbReference>
<dbReference type="Proteomes" id="UP001623660">
    <property type="component" value="Unassembled WGS sequence"/>
</dbReference>
<dbReference type="PROSITE" id="PS51736">
    <property type="entry name" value="RECOMBINASES_3"/>
    <property type="match status" value="1"/>
</dbReference>
<dbReference type="InterPro" id="IPR006118">
    <property type="entry name" value="Recombinase_CS"/>
</dbReference>
<organism evidence="7 8">
    <name type="scientific">Candidatus Clostridium eludens</name>
    <dbReference type="NCBI Taxonomy" id="3381663"/>
    <lineage>
        <taxon>Bacteria</taxon>
        <taxon>Bacillati</taxon>
        <taxon>Bacillota</taxon>
        <taxon>Clostridia</taxon>
        <taxon>Eubacteriales</taxon>
        <taxon>Clostridiaceae</taxon>
        <taxon>Clostridium</taxon>
    </lineage>
</organism>
<dbReference type="PANTHER" id="PTHR36172:SF1">
    <property type="entry name" value="RESOLVASE-RELATED"/>
    <property type="match status" value="1"/>
</dbReference>
<evidence type="ECO:0000259" key="5">
    <source>
        <dbReference type="PROSITE" id="PS50937"/>
    </source>
</evidence>